<sequence length="78" mass="8786">MVFFWFVILVVFMLMMYTVFMVLVWIAIAVGILIVAVLIVKAKKTNPREIAGMDMRCKKCGTETGGMMCPKCNKTFGV</sequence>
<keyword evidence="3" id="KW-1185">Reference proteome</keyword>
<feature type="transmembrane region" description="Helical" evidence="1">
    <location>
        <begin position="6"/>
        <end position="39"/>
    </location>
</feature>
<evidence type="ECO:0000313" key="2">
    <source>
        <dbReference type="EMBL" id="AJW71559.1"/>
    </source>
</evidence>
<reference evidence="2 3" key="2">
    <citation type="journal article" date="2016" name="ISME J.">
        <title>Physiological and genomic characterization of two novel marine thaumarchaeal strains indicates niche differentiation.</title>
        <authorList>
            <person name="Bayer B."/>
            <person name="Vojvoda J."/>
            <person name="Offre P."/>
            <person name="Alves R.J."/>
            <person name="Elisabeth N.H."/>
            <person name="Garcia J.A."/>
            <person name="Volland J.M."/>
            <person name="Srivastava A."/>
            <person name="Schleper C."/>
            <person name="Herndl G.J."/>
        </authorList>
    </citation>
    <scope>NUCLEOTIDE SEQUENCE [LARGE SCALE GENOMIC DNA]</scope>
    <source>
        <strain evidence="2 3">NF5</strain>
    </source>
</reference>
<dbReference type="EMBL" id="CP011070">
    <property type="protein sequence ID" value="AJW71559.1"/>
    <property type="molecule type" value="Genomic_DNA"/>
</dbReference>
<dbReference type="HOGENOM" id="CLU_2613426_0_0_2"/>
<name>A0A0D5C423_9ARCH</name>
<dbReference type="KEGG" id="nin:NADRNF5_1881"/>
<keyword evidence="1" id="KW-0472">Membrane</keyword>
<proteinExistence type="predicted"/>
<protein>
    <submittedName>
        <fullName evidence="2">Membrane protein (Modular protein)</fullName>
    </submittedName>
</protein>
<accession>A0A0D5C423</accession>
<organism evidence="2 3">
    <name type="scientific">Nitrosopumilus adriaticus</name>
    <dbReference type="NCBI Taxonomy" id="1580092"/>
    <lineage>
        <taxon>Archaea</taxon>
        <taxon>Nitrososphaerota</taxon>
        <taxon>Nitrososphaeria</taxon>
        <taxon>Nitrosopumilales</taxon>
        <taxon>Nitrosopumilaceae</taxon>
        <taxon>Nitrosopumilus</taxon>
    </lineage>
</organism>
<evidence type="ECO:0000256" key="1">
    <source>
        <dbReference type="SAM" id="Phobius"/>
    </source>
</evidence>
<dbReference type="AlphaFoldDB" id="A0A0D5C423"/>
<reference evidence="3" key="1">
    <citation type="submission" date="2015-03" db="EMBL/GenBank/DDBJ databases">
        <title>Characterization of two novel Thaumarchaeota isolated from the Northern Adriatic Sea.</title>
        <authorList>
            <person name="Bayer B."/>
            <person name="Vojvoda J."/>
            <person name="Offre P."/>
            <person name="Srivastava A."/>
            <person name="Elisabeth N."/>
            <person name="Garcia J.A.L."/>
            <person name="Schleper C."/>
            <person name="Herndl G.J."/>
        </authorList>
    </citation>
    <scope>NUCLEOTIDE SEQUENCE [LARGE SCALE GENOMIC DNA]</scope>
    <source>
        <strain evidence="3">NF5</strain>
    </source>
</reference>
<dbReference type="STRING" id="1580092.NADRNF5_1881"/>
<gene>
    <name evidence="2" type="ORF">NADRNF5_1881</name>
</gene>
<evidence type="ECO:0000313" key="3">
    <source>
        <dbReference type="Proteomes" id="UP000032408"/>
    </source>
</evidence>
<keyword evidence="1" id="KW-1133">Transmembrane helix</keyword>
<dbReference type="Proteomes" id="UP000032408">
    <property type="component" value="Chromosome"/>
</dbReference>
<keyword evidence="1" id="KW-0812">Transmembrane</keyword>